<feature type="transmembrane region" description="Helical" evidence="1">
    <location>
        <begin position="213"/>
        <end position="235"/>
    </location>
</feature>
<keyword evidence="1" id="KW-1133">Transmembrane helix</keyword>
<dbReference type="Pfam" id="PF04235">
    <property type="entry name" value="DUF418"/>
    <property type="match status" value="1"/>
</dbReference>
<feature type="transmembrane region" description="Helical" evidence="1">
    <location>
        <begin position="20"/>
        <end position="39"/>
    </location>
</feature>
<accession>A0ABS2SQZ9</accession>
<keyword evidence="1" id="KW-0472">Membrane</keyword>
<dbReference type="EMBL" id="JAFBCV010000003">
    <property type="protein sequence ID" value="MBM7837929.1"/>
    <property type="molecule type" value="Genomic_DNA"/>
</dbReference>
<keyword evidence="4" id="KW-1185">Reference proteome</keyword>
<proteinExistence type="predicted"/>
<dbReference type="Proteomes" id="UP001179280">
    <property type="component" value="Unassembled WGS sequence"/>
</dbReference>
<feature type="transmembrane region" description="Helical" evidence="1">
    <location>
        <begin position="122"/>
        <end position="139"/>
    </location>
</feature>
<name>A0ABS2SQZ9_9BACI</name>
<feature type="domain" description="DUF418" evidence="2">
    <location>
        <begin position="234"/>
        <end position="388"/>
    </location>
</feature>
<keyword evidence="1" id="KW-0812">Transmembrane</keyword>
<feature type="transmembrane region" description="Helical" evidence="1">
    <location>
        <begin position="247"/>
        <end position="267"/>
    </location>
</feature>
<feature type="transmembrane region" description="Helical" evidence="1">
    <location>
        <begin position="348"/>
        <end position="373"/>
    </location>
</feature>
<evidence type="ECO:0000256" key="1">
    <source>
        <dbReference type="SAM" id="Phobius"/>
    </source>
</evidence>
<dbReference type="PANTHER" id="PTHR30590">
    <property type="entry name" value="INNER MEMBRANE PROTEIN"/>
    <property type="match status" value="1"/>
</dbReference>
<evidence type="ECO:0000313" key="4">
    <source>
        <dbReference type="Proteomes" id="UP001179280"/>
    </source>
</evidence>
<feature type="transmembrane region" description="Helical" evidence="1">
    <location>
        <begin position="99"/>
        <end position="116"/>
    </location>
</feature>
<feature type="transmembrane region" description="Helical" evidence="1">
    <location>
        <begin position="323"/>
        <end position="342"/>
    </location>
</feature>
<evidence type="ECO:0000313" key="3">
    <source>
        <dbReference type="EMBL" id="MBM7837929.1"/>
    </source>
</evidence>
<dbReference type="InterPro" id="IPR007349">
    <property type="entry name" value="DUF418"/>
</dbReference>
<feature type="transmembrane region" description="Helical" evidence="1">
    <location>
        <begin position="144"/>
        <end position="161"/>
    </location>
</feature>
<protein>
    <recommendedName>
        <fullName evidence="2">DUF418 domain-containing protein</fullName>
    </recommendedName>
</protein>
<dbReference type="InterPro" id="IPR052529">
    <property type="entry name" value="Bact_Transport_Assoc"/>
</dbReference>
<dbReference type="PANTHER" id="PTHR30590:SF2">
    <property type="entry name" value="INNER MEMBRANE PROTEIN"/>
    <property type="match status" value="1"/>
</dbReference>
<comment type="caution">
    <text evidence="3">The sequence shown here is derived from an EMBL/GenBank/DDBJ whole genome shotgun (WGS) entry which is preliminary data.</text>
</comment>
<organism evidence="3 4">
    <name type="scientific">Shouchella xiaoxiensis</name>
    <dbReference type="NCBI Taxonomy" id="766895"/>
    <lineage>
        <taxon>Bacteria</taxon>
        <taxon>Bacillati</taxon>
        <taxon>Bacillota</taxon>
        <taxon>Bacilli</taxon>
        <taxon>Bacillales</taxon>
        <taxon>Bacillaceae</taxon>
        <taxon>Shouchella</taxon>
    </lineage>
</organism>
<reference evidence="3" key="1">
    <citation type="submission" date="2021-01" db="EMBL/GenBank/DDBJ databases">
        <title>Genomic Encyclopedia of Type Strains, Phase IV (KMG-IV): sequencing the most valuable type-strain genomes for metagenomic binning, comparative biology and taxonomic classification.</title>
        <authorList>
            <person name="Goeker M."/>
        </authorList>
    </citation>
    <scope>NUCLEOTIDE SEQUENCE</scope>
    <source>
        <strain evidence="3">DSM 21943</strain>
    </source>
</reference>
<evidence type="ECO:0000259" key="2">
    <source>
        <dbReference type="Pfam" id="PF04235"/>
    </source>
</evidence>
<feature type="transmembrane region" description="Helical" evidence="1">
    <location>
        <begin position="59"/>
        <end position="79"/>
    </location>
</feature>
<gene>
    <name evidence="3" type="ORF">JOC54_001160</name>
</gene>
<dbReference type="RefSeq" id="WP_204465048.1">
    <property type="nucleotide sequence ID" value="NZ_JAFBCV010000003.1"/>
</dbReference>
<sequence length="394" mass="44046">MNGINTNQNRIVSLDVMRGVALLGILIANSIVFQFGMLGSVQPVTGMYQNGQLDEATHFLIRFLVDGSFITLFSFLFGYGMSLQKQRLTERLTSYSPVFWRRTTLLLLFGLIHLLFIWRGDILVTYALTAMLLFAFLFLSTRGIGISALIWFAAIALMVLLPDMGEVTPPAFYTVEQAIISEGSYSDHVLLRSTYDLIGISAGNGALFVFGEIFFQLSAVITVMPMFLIGAYVARKKWLEDITQHKRLFFISIPLFLIVGLIAKFPNAYVEGTNSQLELLSYSIGAPALALFYAGCIALLVHYLGNQLFAPFAAVGKMAFTNYLFQSIVFTFLFAGYGFGLFAELGLFYGTLIAIGFYLIQVLASTVWLRFFLMGPLEWIWRAGTYLKAPKLKR</sequence>
<feature type="transmembrane region" description="Helical" evidence="1">
    <location>
        <begin position="279"/>
        <end position="303"/>
    </location>
</feature>